<keyword evidence="2 6" id="KW-0418">Kinase</keyword>
<gene>
    <name evidence="6" type="ordered locus">Cfla_2564</name>
</gene>
<protein>
    <submittedName>
        <fullName evidence="6">Integral membrane sensor signal transduction histidine kinase</fullName>
    </submittedName>
</protein>
<accession>D5UIA7</accession>
<dbReference type="InterPro" id="IPR050482">
    <property type="entry name" value="Sensor_HK_TwoCompSys"/>
</dbReference>
<proteinExistence type="predicted"/>
<dbReference type="STRING" id="446466.Cfla_2564"/>
<dbReference type="EMBL" id="CP001964">
    <property type="protein sequence ID" value="ADG75452.1"/>
    <property type="molecule type" value="Genomic_DNA"/>
</dbReference>
<dbReference type="HOGENOM" id="CLU_782694_0_0_11"/>
<keyword evidence="3" id="KW-0902">Two-component regulatory system</keyword>
<dbReference type="PANTHER" id="PTHR24421">
    <property type="entry name" value="NITRATE/NITRITE SENSOR PROTEIN NARX-RELATED"/>
    <property type="match status" value="1"/>
</dbReference>
<keyword evidence="7" id="KW-1185">Reference proteome</keyword>
<dbReference type="SMART" id="SM00387">
    <property type="entry name" value="HATPase_c"/>
    <property type="match status" value="1"/>
</dbReference>
<feature type="transmembrane region" description="Helical" evidence="4">
    <location>
        <begin position="38"/>
        <end position="56"/>
    </location>
</feature>
<evidence type="ECO:0000313" key="6">
    <source>
        <dbReference type="EMBL" id="ADG75452.1"/>
    </source>
</evidence>
<evidence type="ECO:0000256" key="1">
    <source>
        <dbReference type="ARBA" id="ARBA00022679"/>
    </source>
</evidence>
<evidence type="ECO:0000256" key="3">
    <source>
        <dbReference type="ARBA" id="ARBA00023012"/>
    </source>
</evidence>
<evidence type="ECO:0000256" key="4">
    <source>
        <dbReference type="SAM" id="Phobius"/>
    </source>
</evidence>
<dbReference type="RefSeq" id="WP_013117785.1">
    <property type="nucleotide sequence ID" value="NC_014151.1"/>
</dbReference>
<evidence type="ECO:0000259" key="5">
    <source>
        <dbReference type="SMART" id="SM00387"/>
    </source>
</evidence>
<dbReference type="InterPro" id="IPR003594">
    <property type="entry name" value="HATPase_dom"/>
</dbReference>
<feature type="transmembrane region" description="Helical" evidence="4">
    <location>
        <begin position="76"/>
        <end position="103"/>
    </location>
</feature>
<keyword evidence="4" id="KW-0812">Transmembrane</keyword>
<keyword evidence="1" id="KW-0808">Transferase</keyword>
<feature type="domain" description="Histidine kinase/HSP90-like ATPase" evidence="5">
    <location>
        <begin position="285"/>
        <end position="382"/>
    </location>
</feature>
<dbReference type="PANTHER" id="PTHR24421:SF62">
    <property type="entry name" value="SENSORY TRANSDUCTION HISTIDINE KINASE"/>
    <property type="match status" value="1"/>
</dbReference>
<dbReference type="GO" id="GO:0000155">
    <property type="term" value="F:phosphorelay sensor kinase activity"/>
    <property type="evidence" value="ECO:0007669"/>
    <property type="project" value="InterPro"/>
</dbReference>
<dbReference type="Pfam" id="PF02518">
    <property type="entry name" value="HATPase_c"/>
    <property type="match status" value="1"/>
</dbReference>
<dbReference type="GO" id="GO:0046983">
    <property type="term" value="F:protein dimerization activity"/>
    <property type="evidence" value="ECO:0007669"/>
    <property type="project" value="InterPro"/>
</dbReference>
<feature type="transmembrane region" description="Helical" evidence="4">
    <location>
        <begin position="110"/>
        <end position="128"/>
    </location>
</feature>
<feature type="transmembrane region" description="Helical" evidence="4">
    <location>
        <begin position="12"/>
        <end position="31"/>
    </location>
</feature>
<dbReference type="AlphaFoldDB" id="D5UIA7"/>
<dbReference type="KEGG" id="cfl:Cfla_2564"/>
<dbReference type="InterPro" id="IPR036890">
    <property type="entry name" value="HATPase_C_sf"/>
</dbReference>
<keyword evidence="4" id="KW-0472">Membrane</keyword>
<organism evidence="6 7">
    <name type="scientific">Cellulomonas flavigena (strain ATCC 482 / DSM 20109 / BCRC 11376 / JCM 18109 / NBRC 3775 / NCIMB 8073 / NRS 134)</name>
    <dbReference type="NCBI Taxonomy" id="446466"/>
    <lineage>
        <taxon>Bacteria</taxon>
        <taxon>Bacillati</taxon>
        <taxon>Actinomycetota</taxon>
        <taxon>Actinomycetes</taxon>
        <taxon>Micrococcales</taxon>
        <taxon>Cellulomonadaceae</taxon>
        <taxon>Cellulomonas</taxon>
    </lineage>
</organism>
<dbReference type="Gene3D" id="1.20.5.1930">
    <property type="match status" value="1"/>
</dbReference>
<dbReference type="GO" id="GO:0016020">
    <property type="term" value="C:membrane"/>
    <property type="evidence" value="ECO:0007669"/>
    <property type="project" value="InterPro"/>
</dbReference>
<reference evidence="6 7" key="1">
    <citation type="journal article" date="2010" name="Stand. Genomic Sci.">
        <title>Complete genome sequence of Cellulomonas flavigena type strain (134).</title>
        <authorList>
            <person name="Abt B."/>
            <person name="Foster B."/>
            <person name="Lapidus A."/>
            <person name="Clum A."/>
            <person name="Sun H."/>
            <person name="Pukall R."/>
            <person name="Lucas S."/>
            <person name="Glavina Del Rio T."/>
            <person name="Nolan M."/>
            <person name="Tice H."/>
            <person name="Cheng J.F."/>
            <person name="Pitluck S."/>
            <person name="Liolios K."/>
            <person name="Ivanova N."/>
            <person name="Mavromatis K."/>
            <person name="Ovchinnikova G."/>
            <person name="Pati A."/>
            <person name="Goodwin L."/>
            <person name="Chen A."/>
            <person name="Palaniappan K."/>
            <person name="Land M."/>
            <person name="Hauser L."/>
            <person name="Chang Y.J."/>
            <person name="Jeffries C.D."/>
            <person name="Rohde M."/>
            <person name="Goker M."/>
            <person name="Woyke T."/>
            <person name="Bristow J."/>
            <person name="Eisen J.A."/>
            <person name="Markowitz V."/>
            <person name="Hugenholtz P."/>
            <person name="Kyrpides N.C."/>
            <person name="Klenk H.P."/>
        </authorList>
    </citation>
    <scope>NUCLEOTIDE SEQUENCE [LARGE SCALE GENOMIC DNA]</scope>
    <source>
        <strain evidence="7">ATCC 482 / DSM 20109 / BCRC 11376 / JCM 18109 / NBRC 3775 / NCIMB 8073 / NRS 134</strain>
    </source>
</reference>
<dbReference type="Pfam" id="PF07730">
    <property type="entry name" value="HisKA_3"/>
    <property type="match status" value="1"/>
</dbReference>
<dbReference type="OrthoDB" id="144293at2"/>
<name>D5UIA7_CELFN</name>
<dbReference type="Proteomes" id="UP000000849">
    <property type="component" value="Chromosome"/>
</dbReference>
<dbReference type="SUPFAM" id="SSF55874">
    <property type="entry name" value="ATPase domain of HSP90 chaperone/DNA topoisomerase II/histidine kinase"/>
    <property type="match status" value="1"/>
</dbReference>
<evidence type="ECO:0000256" key="2">
    <source>
        <dbReference type="ARBA" id="ARBA00022777"/>
    </source>
</evidence>
<sequence length="388" mass="40631">MRTEGRDFLQRVVAAALLVRLGAIAVALVGLTGHELHGNVLVCILVLSFTSFVQLYSPAVEAFVARHPLTVILDILLALGTVAVVGVESPLVLATFSTALVVGLIFDRRVAVAGAVVLVAGYGLVLATDPHTTSGFMTTLGVPTLYVALVAVGGVVRQAHERDTVAHQLLAETKRAAAAADERARLAREMHDSLGKTLHGVALAAQTLPSWVDSDPDAAREHARLLADGAHRAAAEARGLLTRMRADQPDRPLAQVLAELCATWQGECGTPCHFRADRAVDLSTAARYEVLAVVAEALENVRRHARASTVGVVLAALPDGRVQVEVRDDGVGFSPSPDGAGPRGHYGLVGMRERAQSVGAELTVASAPGEGTSVVIEVDPEKEVEGVA</sequence>
<keyword evidence="4" id="KW-1133">Transmembrane helix</keyword>
<dbReference type="Gene3D" id="3.30.565.10">
    <property type="entry name" value="Histidine kinase-like ATPase, C-terminal domain"/>
    <property type="match status" value="1"/>
</dbReference>
<evidence type="ECO:0000313" key="7">
    <source>
        <dbReference type="Proteomes" id="UP000000849"/>
    </source>
</evidence>
<dbReference type="InterPro" id="IPR011712">
    <property type="entry name" value="Sig_transdc_His_kin_sub3_dim/P"/>
</dbReference>
<dbReference type="CDD" id="cd16917">
    <property type="entry name" value="HATPase_UhpB-NarQ-NarX-like"/>
    <property type="match status" value="1"/>
</dbReference>
<feature type="transmembrane region" description="Helical" evidence="4">
    <location>
        <begin position="134"/>
        <end position="156"/>
    </location>
</feature>
<dbReference type="eggNOG" id="COG4585">
    <property type="taxonomic scope" value="Bacteria"/>
</dbReference>